<dbReference type="SUPFAM" id="SSF69572">
    <property type="entry name" value="Activating enzymes of the ubiquitin-like proteins"/>
    <property type="match status" value="2"/>
</dbReference>
<dbReference type="CDD" id="cd01491">
    <property type="entry name" value="Ube1_repeat1"/>
    <property type="match status" value="1"/>
</dbReference>
<comment type="similarity">
    <text evidence="4 12">Belongs to the ubiquitin-activating E1 family.</text>
</comment>
<dbReference type="FunFam" id="2.40.30.180:FF:000001">
    <property type="entry name" value="ubiquitin-like modifier-activating enzyme 1"/>
    <property type="match status" value="1"/>
</dbReference>
<dbReference type="Gene3D" id="1.10.10.2660">
    <property type="entry name" value="Ubiquitin-activating enzyme E1, SCCH domain"/>
    <property type="match status" value="1"/>
</dbReference>
<dbReference type="Gene3D" id="3.40.50.720">
    <property type="entry name" value="NAD(P)-binding Rossmann-like Domain"/>
    <property type="match status" value="1"/>
</dbReference>
<gene>
    <name evidence="15" type="ORF">M6B38_147645</name>
    <name evidence="16" type="ORF">M6B38_323960</name>
</gene>
<dbReference type="InterPro" id="IPR032420">
    <property type="entry name" value="E1_4HB"/>
</dbReference>
<dbReference type="PROSITE" id="PS00536">
    <property type="entry name" value="UBIQUITIN_ACTIVAT_1"/>
    <property type="match status" value="1"/>
</dbReference>
<dbReference type="FunFam" id="3.40.50.720:FF:000015">
    <property type="entry name" value="Ubiquitin-activating enzyme E1 1"/>
    <property type="match status" value="1"/>
</dbReference>
<dbReference type="InterPro" id="IPR042449">
    <property type="entry name" value="Ub-E1_IAD_1"/>
</dbReference>
<dbReference type="PRINTS" id="PR01849">
    <property type="entry name" value="UBIQUITINACT"/>
</dbReference>
<comment type="function">
    <text evidence="2">Activates ubiquitin by first adenylating its C-terminal glycine residue with ATP, and thereafter linking this residue to the side chain of a cysteine residue in E1, yielding a ubiquitin-E1 thioester and free AMP.</text>
</comment>
<dbReference type="InterPro" id="IPR042063">
    <property type="entry name" value="Ubi_acti_E1_SCCH"/>
</dbReference>
<dbReference type="NCBIfam" id="TIGR01408">
    <property type="entry name" value="Ube1"/>
    <property type="match status" value="1"/>
</dbReference>
<dbReference type="CDD" id="cd01490">
    <property type="entry name" value="Ube1_repeat2"/>
    <property type="match status" value="1"/>
</dbReference>
<dbReference type="GO" id="GO:0004839">
    <property type="term" value="F:ubiquitin activating enzyme activity"/>
    <property type="evidence" value="ECO:0007669"/>
    <property type="project" value="UniProtKB-EC"/>
</dbReference>
<dbReference type="InterPro" id="IPR032418">
    <property type="entry name" value="E1_FCCH"/>
</dbReference>
<dbReference type="Gene3D" id="3.10.290.60">
    <property type="entry name" value="Ubiquitin-activating enzyme E1, UFD domain"/>
    <property type="match status" value="1"/>
</dbReference>
<comment type="caution">
    <text evidence="15">The sequence shown here is derived from an EMBL/GenBank/DDBJ whole genome shotgun (WGS) entry which is preliminary data.</text>
</comment>
<evidence type="ECO:0000259" key="14">
    <source>
        <dbReference type="SMART" id="SM00985"/>
    </source>
</evidence>
<evidence type="ECO:0000313" key="15">
    <source>
        <dbReference type="EMBL" id="KAJ6812459.1"/>
    </source>
</evidence>
<dbReference type="FunFam" id="3.40.50.12550:FF:000001">
    <property type="entry name" value="Ubiquitin-activating enzyme E1 1"/>
    <property type="match status" value="1"/>
</dbReference>
<reference evidence="15" key="2">
    <citation type="submission" date="2023-04" db="EMBL/GenBank/DDBJ databases">
        <authorList>
            <person name="Bruccoleri R.E."/>
            <person name="Oakeley E.J."/>
            <person name="Faust A.-M."/>
            <person name="Dessus-Babus S."/>
            <person name="Altorfer M."/>
            <person name="Burckhardt D."/>
            <person name="Oertli M."/>
            <person name="Naumann U."/>
            <person name="Petersen F."/>
            <person name="Wong J."/>
        </authorList>
    </citation>
    <scope>NUCLEOTIDE SEQUENCE</scope>
    <source>
        <strain evidence="15">GSM-AAB239-AS_SAM_17_03QT</strain>
        <tissue evidence="15">Leaf</tissue>
    </source>
</reference>
<dbReference type="InterPro" id="IPR000011">
    <property type="entry name" value="UBQ/SUMO-activ_enz_E1-like"/>
</dbReference>
<dbReference type="FunFam" id="3.10.290.60:FF:000001">
    <property type="entry name" value="Ubiquitin-activating enzyme E1 2"/>
    <property type="match status" value="1"/>
</dbReference>
<dbReference type="GO" id="GO:0004842">
    <property type="term" value="F:ubiquitin-protein transferase activity"/>
    <property type="evidence" value="ECO:0007669"/>
    <property type="project" value="UniProtKB-ARBA"/>
</dbReference>
<accession>A0AAX6F8D7</accession>
<dbReference type="Pfam" id="PF10585">
    <property type="entry name" value="UBA_E1_SCCH"/>
    <property type="match status" value="1"/>
</dbReference>
<name>A0AAX6F8D7_IRIPA</name>
<keyword evidence="8 12" id="KW-0547">Nucleotide-binding</keyword>
<dbReference type="PANTHER" id="PTHR10953">
    <property type="entry name" value="UBIQUITIN-ACTIVATING ENZYME E1"/>
    <property type="match status" value="1"/>
</dbReference>
<dbReference type="InterPro" id="IPR042302">
    <property type="entry name" value="E1_FCCH_sf"/>
</dbReference>
<dbReference type="FunFam" id="1.10.10.2660:FF:000002">
    <property type="entry name" value="Ubiquitin-activating enzyme E1 2"/>
    <property type="match status" value="1"/>
</dbReference>
<evidence type="ECO:0000256" key="4">
    <source>
        <dbReference type="ARBA" id="ARBA00005673"/>
    </source>
</evidence>
<keyword evidence="9 12" id="KW-0833">Ubl conjugation pathway</keyword>
<dbReference type="Pfam" id="PF16190">
    <property type="entry name" value="E1_FCCH"/>
    <property type="match status" value="1"/>
</dbReference>
<evidence type="ECO:0000256" key="3">
    <source>
        <dbReference type="ARBA" id="ARBA00004906"/>
    </source>
</evidence>
<dbReference type="Pfam" id="PF00899">
    <property type="entry name" value="ThiF"/>
    <property type="match status" value="1"/>
</dbReference>
<comment type="pathway">
    <text evidence="3">Protein modification; protein ubiquitination.</text>
</comment>
<dbReference type="InterPro" id="IPR019572">
    <property type="entry name" value="UBA_E1_SCCH"/>
</dbReference>
<dbReference type="GO" id="GO:0031510">
    <property type="term" value="C:SUMO activating enzyme complex"/>
    <property type="evidence" value="ECO:0007669"/>
    <property type="project" value="TreeGrafter"/>
</dbReference>
<evidence type="ECO:0000313" key="17">
    <source>
        <dbReference type="Proteomes" id="UP001140949"/>
    </source>
</evidence>
<comment type="catalytic activity">
    <reaction evidence="1">
        <text>ATP + ubiquitin + [E1 ubiquitin-activating enzyme]-L-cysteine = AMP + diphosphate + S-ubiquitinyl-[E1 ubiquitin-activating enzyme]-L-cysteine.</text>
        <dbReference type="EC" id="6.2.1.45"/>
    </reaction>
</comment>
<dbReference type="InterPro" id="IPR045886">
    <property type="entry name" value="ThiF/MoeB/HesA"/>
</dbReference>
<feature type="active site" description="Glycyl thioester intermediate" evidence="11">
    <location>
        <position position="645"/>
    </location>
</feature>
<dbReference type="Gene3D" id="3.50.50.80">
    <property type="entry name" value="Ubiquitin-activating enzyme E1, inactive adenylation domain, subdomain 1"/>
    <property type="match status" value="1"/>
</dbReference>
<dbReference type="EC" id="6.2.1.45" evidence="6"/>
<feature type="region of interest" description="Disordered" evidence="13">
    <location>
        <begin position="1"/>
        <end position="61"/>
    </location>
</feature>
<dbReference type="PANTHER" id="PTHR10953:SF226">
    <property type="entry name" value="UBIQUITIN-ACTIVATING ENZYME E1 3"/>
    <property type="match status" value="1"/>
</dbReference>
<keyword evidence="10 12" id="KW-0067">ATP-binding</keyword>
<dbReference type="Proteomes" id="UP001140949">
    <property type="component" value="Unassembled WGS sequence"/>
</dbReference>
<dbReference type="PROSITE" id="PS00865">
    <property type="entry name" value="UBIQUITIN_ACTIVAT_2"/>
    <property type="match status" value="1"/>
</dbReference>
<keyword evidence="17" id="KW-1185">Reference proteome</keyword>
<evidence type="ECO:0000256" key="2">
    <source>
        <dbReference type="ARBA" id="ARBA00002457"/>
    </source>
</evidence>
<dbReference type="InterPro" id="IPR038252">
    <property type="entry name" value="UBA_E1_C_sf"/>
</dbReference>
<comment type="subunit">
    <text evidence="5">Monomer.</text>
</comment>
<feature type="compositionally biased region" description="Basic and acidic residues" evidence="13">
    <location>
        <begin position="25"/>
        <end position="34"/>
    </location>
</feature>
<dbReference type="GO" id="GO:0019948">
    <property type="term" value="F:SUMO activating enzyme activity"/>
    <property type="evidence" value="ECO:0007669"/>
    <property type="project" value="TreeGrafter"/>
</dbReference>
<dbReference type="InterPro" id="IPR035985">
    <property type="entry name" value="Ubiquitin-activating_enz"/>
</dbReference>
<evidence type="ECO:0000256" key="9">
    <source>
        <dbReference type="ARBA" id="ARBA00022786"/>
    </source>
</evidence>
<dbReference type="SMART" id="SM00985">
    <property type="entry name" value="UBA_e1_C"/>
    <property type="match status" value="1"/>
</dbReference>
<evidence type="ECO:0000256" key="10">
    <source>
        <dbReference type="ARBA" id="ARBA00022840"/>
    </source>
</evidence>
<protein>
    <recommendedName>
        <fullName evidence="6">E1 ubiquitin-activating enzyme</fullName>
        <ecNumber evidence="6">6.2.1.45</ecNumber>
    </recommendedName>
</protein>
<dbReference type="InterPro" id="IPR018075">
    <property type="entry name" value="UBQ-activ_enz_E1"/>
</dbReference>
<dbReference type="Gene3D" id="3.40.50.12550">
    <property type="entry name" value="Ubiquitin-activating enzyme E1, inactive adenylation domain, subdomain 2"/>
    <property type="match status" value="1"/>
</dbReference>
<dbReference type="FunFam" id="3.50.50.80:FF:000003">
    <property type="entry name" value="Ubiquitin-activating enzyme E1 2"/>
    <property type="match status" value="1"/>
</dbReference>
<dbReference type="Pfam" id="PF16191">
    <property type="entry name" value="E1_4HB"/>
    <property type="match status" value="1"/>
</dbReference>
<dbReference type="InterPro" id="IPR033127">
    <property type="entry name" value="UBQ-activ_enz_E1_Cys_AS"/>
</dbReference>
<dbReference type="InterPro" id="IPR018074">
    <property type="entry name" value="UBQ-activ_enz_E1_CS"/>
</dbReference>
<dbReference type="AlphaFoldDB" id="A0AAX6F8D7"/>
<dbReference type="GO" id="GO:0005737">
    <property type="term" value="C:cytoplasm"/>
    <property type="evidence" value="ECO:0007669"/>
    <property type="project" value="TreeGrafter"/>
</dbReference>
<evidence type="ECO:0000256" key="8">
    <source>
        <dbReference type="ARBA" id="ARBA00022741"/>
    </source>
</evidence>
<dbReference type="EMBL" id="JANAVB010011599">
    <property type="protein sequence ID" value="KAJ6836985.1"/>
    <property type="molecule type" value="Genomic_DNA"/>
</dbReference>
<dbReference type="Pfam" id="PF09358">
    <property type="entry name" value="E1_UFD"/>
    <property type="match status" value="1"/>
</dbReference>
<evidence type="ECO:0000256" key="11">
    <source>
        <dbReference type="PROSITE-ProRule" id="PRU10132"/>
    </source>
</evidence>
<reference evidence="15" key="1">
    <citation type="journal article" date="2023" name="GigaByte">
        <title>Genome assembly of the bearded iris, Iris pallida Lam.</title>
        <authorList>
            <person name="Bruccoleri R.E."/>
            <person name="Oakeley E.J."/>
            <person name="Faust A.M.E."/>
            <person name="Altorfer M."/>
            <person name="Dessus-Babus S."/>
            <person name="Burckhardt D."/>
            <person name="Oertli M."/>
            <person name="Naumann U."/>
            <person name="Petersen F."/>
            <person name="Wong J."/>
        </authorList>
    </citation>
    <scope>NUCLEOTIDE SEQUENCE</scope>
    <source>
        <strain evidence="15">GSM-AAB239-AS_SAM_17_03QT</strain>
    </source>
</reference>
<evidence type="ECO:0000256" key="6">
    <source>
        <dbReference type="ARBA" id="ARBA00012990"/>
    </source>
</evidence>
<sequence length="1069" mass="118824">MLPRKRGDDGVEEDGLSRAAEQEEASVKKAKAEPSAEAENNNDSSGNGMDVEMKDTSSPLEIDEDLHSRQLAVYGRETMRKLFASNVLVSGLNGLGVEIAKNLVLAGVKSVTLHDEGTVELWDLSSNFYFLEEDVGKNRASACVQKLQELNGAVLVSTITGTLSKEQLNDFQAVVFTDISLEKAIEFDDYCHNHEPPISFIKSEVRGLFGSLFCDFGPEFTVVDVDGEEPHTGIIASISNDNPALVSCVDDERLEFQDGDLVVFSEVKGMVELNDGKPRKVKNARPYSFMLEEDTTHFGAYDRGGIVTQVKQPKILKFKPLKDALRDPGEFLLSDFSKFDRPPLLHIGFQALDAFRNSMGRFPLAGSEEDVEKLTSFAVSINENLGDDKLTEIDKKLLRQFANGSRAVLNPMAAMFGGIVGQEVVKACSGKFHPLFQFFYFDSVESLPTEPLESEDLKPLNCRYDAQISVFGSKLQKKMEEANIFIVGSGALGCEFLKNLALMGVCCSPKGKLTVTDDDVIEKSNLSRQFLFRDWNIGQAKSTVAASVACSINPDLHVDALQNRASPETENVFNDAFWEGLDVVINALDNVTARMYMDMRCLYFQKPLLESGTLGAKCNTQMVIPHLTENYGASRDPPEKQAPMCTLHSFPHNIDHCLTWARSEFDGLLQKTPSEVNTFLANPSEYASSMRSAGDAQARDLLERVIECLDKDKCETFQDCITWARLKFEDYFSNLVKQLTFTFPEDSVTSTGTPFWSAPKRFPRPLQFSASDPSHLHFVMAGSILRAEAFGIPIPEWGKNPNKLAVAVDKVLVPDFQPKKGVKIVTDEKATSLSTASIDDAAVINDLIIKLDDCAKKLPSGFRMNPIVFEKDDDTNYHMDLIAGLANMRARNYSIPEVDKLKAKFIAGRIIPAIATSTAMATGLVCLELYKVIAGNHKVEDYRNTFANLALPLFSIAEPVPPKVIKHQDVSWTVWDRWMVEGNLTLAELLQWLKDRGLNAYSISCGTSLLYNSMFPRHKERMNKKVVDVAKEVAKVEVPSYRRHLDIVVACEDDDGEDVDIPLVSIYFR</sequence>
<dbReference type="GO" id="GO:0005524">
    <property type="term" value="F:ATP binding"/>
    <property type="evidence" value="ECO:0007669"/>
    <property type="project" value="UniProtKB-KW"/>
</dbReference>
<evidence type="ECO:0000256" key="7">
    <source>
        <dbReference type="ARBA" id="ARBA00022598"/>
    </source>
</evidence>
<dbReference type="InterPro" id="IPR000594">
    <property type="entry name" value="ThiF_NAD_FAD-bd"/>
</dbReference>
<dbReference type="InterPro" id="IPR018965">
    <property type="entry name" value="Ub-activating_enz_E1_C"/>
</dbReference>
<evidence type="ECO:0000256" key="1">
    <source>
        <dbReference type="ARBA" id="ARBA00000488"/>
    </source>
</evidence>
<dbReference type="Gene3D" id="2.40.30.180">
    <property type="entry name" value="Ubiquitin-activating enzyme E1, FCCH domain"/>
    <property type="match status" value="1"/>
</dbReference>
<organism evidence="15 17">
    <name type="scientific">Iris pallida</name>
    <name type="common">Sweet iris</name>
    <dbReference type="NCBI Taxonomy" id="29817"/>
    <lineage>
        <taxon>Eukaryota</taxon>
        <taxon>Viridiplantae</taxon>
        <taxon>Streptophyta</taxon>
        <taxon>Embryophyta</taxon>
        <taxon>Tracheophyta</taxon>
        <taxon>Spermatophyta</taxon>
        <taxon>Magnoliopsida</taxon>
        <taxon>Liliopsida</taxon>
        <taxon>Asparagales</taxon>
        <taxon>Iridaceae</taxon>
        <taxon>Iridoideae</taxon>
        <taxon>Irideae</taxon>
        <taxon>Iris</taxon>
    </lineage>
</organism>
<evidence type="ECO:0000256" key="12">
    <source>
        <dbReference type="RuleBase" id="RU000519"/>
    </source>
</evidence>
<feature type="compositionally biased region" description="Low complexity" evidence="13">
    <location>
        <begin position="35"/>
        <end position="44"/>
    </location>
</feature>
<keyword evidence="7 12" id="KW-0436">Ligase</keyword>
<proteinExistence type="inferred from homology"/>
<evidence type="ECO:0000256" key="5">
    <source>
        <dbReference type="ARBA" id="ARBA00011245"/>
    </source>
</evidence>
<dbReference type="GO" id="GO:0016925">
    <property type="term" value="P:protein sumoylation"/>
    <property type="evidence" value="ECO:0007669"/>
    <property type="project" value="TreeGrafter"/>
</dbReference>
<evidence type="ECO:0000313" key="16">
    <source>
        <dbReference type="EMBL" id="KAJ6836985.1"/>
    </source>
</evidence>
<dbReference type="EMBL" id="JANAVB010031019">
    <property type="protein sequence ID" value="KAJ6812459.1"/>
    <property type="molecule type" value="Genomic_DNA"/>
</dbReference>
<feature type="domain" description="Ubiquitin-activating enzyme E1 C-terminal" evidence="14">
    <location>
        <begin position="942"/>
        <end position="1064"/>
    </location>
</feature>
<evidence type="ECO:0000256" key="13">
    <source>
        <dbReference type="SAM" id="MobiDB-lite"/>
    </source>
</evidence>